<dbReference type="SUPFAM" id="SSF53822">
    <property type="entry name" value="Periplasmic binding protein-like I"/>
    <property type="match status" value="1"/>
</dbReference>
<dbReference type="Gene3D" id="3.40.50.2300">
    <property type="match status" value="2"/>
</dbReference>
<keyword evidence="3" id="KW-0762">Sugar transport</keyword>
<evidence type="ECO:0000256" key="8">
    <source>
        <dbReference type="SAM" id="SignalP"/>
    </source>
</evidence>
<dbReference type="InterPro" id="IPR013456">
    <property type="entry name" value="XylF"/>
</dbReference>
<feature type="chain" id="PRO_5038457343" description="D-xylose-binding periplasmic protein" evidence="8">
    <location>
        <begin position="31"/>
        <end position="350"/>
    </location>
</feature>
<gene>
    <name evidence="10" type="primary">xylF</name>
    <name evidence="10" type="ORF">D9X91_05860</name>
</gene>
<keyword evidence="11" id="KW-1185">Reference proteome</keyword>
<evidence type="ECO:0000256" key="4">
    <source>
        <dbReference type="ARBA" id="ARBA00022729"/>
    </source>
</evidence>
<evidence type="ECO:0000259" key="9">
    <source>
        <dbReference type="Pfam" id="PF13407"/>
    </source>
</evidence>
<accession>A0A3L7K0N4</accession>
<evidence type="ECO:0000256" key="6">
    <source>
        <dbReference type="ARBA" id="ARBA00054884"/>
    </source>
</evidence>
<dbReference type="PANTHER" id="PTHR30036">
    <property type="entry name" value="D-XYLOSE-BINDING PERIPLASMIC PROTEIN"/>
    <property type="match status" value="1"/>
</dbReference>
<keyword evidence="5" id="KW-0574">Periplasm</keyword>
<dbReference type="GO" id="GO:0015753">
    <property type="term" value="P:D-xylose transmembrane transport"/>
    <property type="evidence" value="ECO:0007669"/>
    <property type="project" value="InterPro"/>
</dbReference>
<dbReference type="RefSeq" id="WP_121679649.1">
    <property type="nucleotide sequence ID" value="NZ_RCVZ01000003.1"/>
</dbReference>
<dbReference type="InterPro" id="IPR050555">
    <property type="entry name" value="Bact_Solute-Bind_Prot2"/>
</dbReference>
<name>A0A3L7K0N4_9BACI</name>
<protein>
    <recommendedName>
        <fullName evidence="7">D-xylose-binding periplasmic protein</fullName>
    </recommendedName>
</protein>
<dbReference type="Proteomes" id="UP000276770">
    <property type="component" value="Unassembled WGS sequence"/>
</dbReference>
<dbReference type="GO" id="GO:0048029">
    <property type="term" value="F:monosaccharide binding"/>
    <property type="evidence" value="ECO:0007669"/>
    <property type="project" value="InterPro"/>
</dbReference>
<dbReference type="Pfam" id="PF13407">
    <property type="entry name" value="Peripla_BP_4"/>
    <property type="match status" value="1"/>
</dbReference>
<dbReference type="FunFam" id="3.40.50.2300:FF:000078">
    <property type="entry name" value="D-xylose ABC transporter substrate-binding protein"/>
    <property type="match status" value="1"/>
</dbReference>
<keyword evidence="4 8" id="KW-0732">Signal</keyword>
<evidence type="ECO:0000256" key="2">
    <source>
        <dbReference type="ARBA" id="ARBA00022448"/>
    </source>
</evidence>
<comment type="subcellular location">
    <subcellularLocation>
        <location evidence="1">Periplasm</location>
    </subcellularLocation>
</comment>
<dbReference type="NCBIfam" id="TIGR02634">
    <property type="entry name" value="xylF"/>
    <property type="match status" value="1"/>
</dbReference>
<evidence type="ECO:0000256" key="7">
    <source>
        <dbReference type="ARBA" id="ARBA00071234"/>
    </source>
</evidence>
<dbReference type="EMBL" id="RCVZ01000003">
    <property type="protein sequence ID" value="RLQ96628.1"/>
    <property type="molecule type" value="Genomic_DNA"/>
</dbReference>
<organism evidence="10 11">
    <name type="scientific">Falsibacillus albus</name>
    <dbReference type="NCBI Taxonomy" id="2478915"/>
    <lineage>
        <taxon>Bacteria</taxon>
        <taxon>Bacillati</taxon>
        <taxon>Bacillota</taxon>
        <taxon>Bacilli</taxon>
        <taxon>Bacillales</taxon>
        <taxon>Bacillaceae</taxon>
        <taxon>Falsibacillus</taxon>
    </lineage>
</organism>
<reference evidence="10 11" key="1">
    <citation type="submission" date="2018-10" db="EMBL/GenBank/DDBJ databases">
        <title>Falsibacillus sp. genome draft.</title>
        <authorList>
            <person name="Shi S."/>
        </authorList>
    </citation>
    <scope>NUCLEOTIDE SEQUENCE [LARGE SCALE GENOMIC DNA]</scope>
    <source>
        <strain evidence="10 11">GY 10110</strain>
    </source>
</reference>
<dbReference type="InterPro" id="IPR025997">
    <property type="entry name" value="SBP_2_dom"/>
</dbReference>
<evidence type="ECO:0000313" key="10">
    <source>
        <dbReference type="EMBL" id="RLQ96628.1"/>
    </source>
</evidence>
<dbReference type="OrthoDB" id="9769193at2"/>
<sequence length="350" mass="37515">MKRTKGLAIISLILVLLLSLVGCTSGTDTAASGAKSKDKKDGKITIGFSLDTLEEERWQKDRDLFVKKAEDLGAKVNVQAANGDDAKQISQAENLISQGVDILVVVPHNAEVAASIVEMAHKEGVKVISYDRLIKNSDVDLYVSFDNERVGEMQAKAITALVPKGNYVMIEGADTDNNAHLFKKGQMNILQPLIDSGDIKVVYDQWTDEWDPANALANMENALTANKNKVDAVVAANDGTAGGVVQALAAQNLAGKVPVSGQDAELAAVKRIVDGTQTMTVYKPIKLIAETVAELSIKMAKGEKVDTTATVNNGKIDVPSILLDPIAVTKDNIDDTIVKDGFHSKEDIYN</sequence>
<feature type="domain" description="Periplasmic binding protein" evidence="9">
    <location>
        <begin position="46"/>
        <end position="304"/>
    </location>
</feature>
<evidence type="ECO:0000256" key="3">
    <source>
        <dbReference type="ARBA" id="ARBA00022597"/>
    </source>
</evidence>
<evidence type="ECO:0000256" key="5">
    <source>
        <dbReference type="ARBA" id="ARBA00022764"/>
    </source>
</evidence>
<dbReference type="PANTHER" id="PTHR30036:SF1">
    <property type="entry name" value="D-XYLOSE-BINDING PERIPLASMIC PROTEIN"/>
    <property type="match status" value="1"/>
</dbReference>
<dbReference type="AlphaFoldDB" id="A0A3L7K0N4"/>
<dbReference type="PROSITE" id="PS51257">
    <property type="entry name" value="PROKAR_LIPOPROTEIN"/>
    <property type="match status" value="1"/>
</dbReference>
<dbReference type="GO" id="GO:0030288">
    <property type="term" value="C:outer membrane-bounded periplasmic space"/>
    <property type="evidence" value="ECO:0007669"/>
    <property type="project" value="TreeGrafter"/>
</dbReference>
<evidence type="ECO:0000256" key="1">
    <source>
        <dbReference type="ARBA" id="ARBA00004418"/>
    </source>
</evidence>
<proteinExistence type="predicted"/>
<feature type="signal peptide" evidence="8">
    <location>
        <begin position="1"/>
        <end position="30"/>
    </location>
</feature>
<keyword evidence="2" id="KW-0813">Transport</keyword>
<evidence type="ECO:0000313" key="11">
    <source>
        <dbReference type="Proteomes" id="UP000276770"/>
    </source>
</evidence>
<comment type="caution">
    <text evidence="10">The sequence shown here is derived from an EMBL/GenBank/DDBJ whole genome shotgun (WGS) entry which is preliminary data.</text>
</comment>
<comment type="function">
    <text evidence="6">Involved in the high-affinity D-xylose membrane transport system. Binds with high affinity to xylose.</text>
</comment>
<dbReference type="InterPro" id="IPR028082">
    <property type="entry name" value="Peripla_BP_I"/>
</dbReference>
<dbReference type="CDD" id="cd19991">
    <property type="entry name" value="PBP1_ABC_xylose_binding"/>
    <property type="match status" value="1"/>
</dbReference>